<feature type="non-terminal residue" evidence="1">
    <location>
        <position position="35"/>
    </location>
</feature>
<reference evidence="1" key="1">
    <citation type="submission" date="2018-05" db="EMBL/GenBank/DDBJ databases">
        <authorList>
            <person name="Lanie J.A."/>
            <person name="Ng W.-L."/>
            <person name="Kazmierczak K.M."/>
            <person name="Andrzejewski T.M."/>
            <person name="Davidsen T.M."/>
            <person name="Wayne K.J."/>
            <person name="Tettelin H."/>
            <person name="Glass J.I."/>
            <person name="Rusch D."/>
            <person name="Podicherti R."/>
            <person name="Tsui H.-C.T."/>
            <person name="Winkler M.E."/>
        </authorList>
    </citation>
    <scope>NUCLEOTIDE SEQUENCE</scope>
</reference>
<dbReference type="AlphaFoldDB" id="A0A381TAI8"/>
<dbReference type="EMBL" id="UINC01004284">
    <property type="protein sequence ID" value="SVA13180.1"/>
    <property type="molecule type" value="Genomic_DNA"/>
</dbReference>
<protein>
    <submittedName>
        <fullName evidence="1">Uncharacterized protein</fullName>
    </submittedName>
</protein>
<gene>
    <name evidence="1" type="ORF">METZ01_LOCUS66034</name>
</gene>
<evidence type="ECO:0000313" key="1">
    <source>
        <dbReference type="EMBL" id="SVA13180.1"/>
    </source>
</evidence>
<accession>A0A381TAI8</accession>
<organism evidence="1">
    <name type="scientific">marine metagenome</name>
    <dbReference type="NCBI Taxonomy" id="408172"/>
    <lineage>
        <taxon>unclassified sequences</taxon>
        <taxon>metagenomes</taxon>
        <taxon>ecological metagenomes</taxon>
    </lineage>
</organism>
<name>A0A381TAI8_9ZZZZ</name>
<sequence>MAALLSTSDEGYAPMRPVSPWRQVTVNCSDTLVAP</sequence>
<proteinExistence type="predicted"/>